<dbReference type="GeneTree" id="ENSGT00940000155958"/>
<dbReference type="SUPFAM" id="SSF47473">
    <property type="entry name" value="EF-hand"/>
    <property type="match status" value="1"/>
</dbReference>
<comment type="catalytic activity">
    <reaction evidence="1 8">
        <text>Thiol-dependent hydrolysis of ester, thioester, amide, peptide and isopeptide bonds formed by the C-terminal Gly of ubiquitin (a 76-residue protein attached to proteins as an intracellular targeting signal).</text>
        <dbReference type="EC" id="3.4.19.12"/>
    </reaction>
</comment>
<evidence type="ECO:0000313" key="10">
    <source>
        <dbReference type="Ensembl" id="ENSEBUP00000011178.1"/>
    </source>
</evidence>
<dbReference type="GO" id="GO:0005509">
    <property type="term" value="F:calcium ion binding"/>
    <property type="evidence" value="ECO:0007669"/>
    <property type="project" value="InterPro"/>
</dbReference>
<dbReference type="GO" id="GO:1990380">
    <property type="term" value="F:K48-linked deubiquitinase activity"/>
    <property type="evidence" value="ECO:0007669"/>
    <property type="project" value="UniProtKB-UniRule"/>
</dbReference>
<evidence type="ECO:0000256" key="4">
    <source>
        <dbReference type="ARBA" id="ARBA00022670"/>
    </source>
</evidence>
<accession>A0A8C4WUA6</accession>
<sequence length="475" mass="53557">MAEWRDLLEMLWGSSRNRVTDSLFRRWTQGFVFSRDEPTALEQFEGGPCAVIAPVQAFLLKWAFFGDHQGNWQQCSDETRRELLSQALCEILEQAAPQHSGALTLVGWRGWKEQNEQDGSTTSQPDSSQSGVILPRDVVTFERFHNLIQSKTVGNGSDLRATLLEHFPIFTGSCGVLLFLYSLLLTKGIENIKNETEDPNVPLIDPEYGHGSQSLINLLLTGLAVSNVWDGEKECSGISESLSGLFVLSCYHTDLFALEVSIAEREMSYLFVTELYGIRQQATVGFLTLMEAFRYCQVGSFLKSPKYPIWVLGSETHLTVFFTKELSLVLPESPADNARRVFKTFDLEDNGFIPEARLEEIMKTLDLFADPEYVNLMKGRLDPESLGLILLGPFLTEFFAEEENNIPESFSVFHYNGLRYSCPHEKVRYTEGTAIVKGFQEPSLATDDAPCKSCLQTKWPAIEVLWTTEHPPSLN</sequence>
<name>A0A8C4WUA6_EPTBU</name>
<evidence type="ECO:0000256" key="6">
    <source>
        <dbReference type="ARBA" id="ARBA00022801"/>
    </source>
</evidence>
<evidence type="ECO:0000256" key="8">
    <source>
        <dbReference type="RuleBase" id="RU367088"/>
    </source>
</evidence>
<dbReference type="AlphaFoldDB" id="A0A8C4WUA6"/>
<evidence type="ECO:0000259" key="9">
    <source>
        <dbReference type="PROSITE" id="PS50222"/>
    </source>
</evidence>
<dbReference type="InterPro" id="IPR002048">
    <property type="entry name" value="EF_hand_dom"/>
</dbReference>
<dbReference type="GO" id="GO:0004843">
    <property type="term" value="F:cysteine-type deubiquitinase activity"/>
    <property type="evidence" value="ECO:0007669"/>
    <property type="project" value="UniProtKB-UniRule"/>
</dbReference>
<evidence type="ECO:0000256" key="5">
    <source>
        <dbReference type="ARBA" id="ARBA00022786"/>
    </source>
</evidence>
<dbReference type="SMART" id="SM01174">
    <property type="entry name" value="DUF4205"/>
    <property type="match status" value="1"/>
</dbReference>
<protein>
    <recommendedName>
        <fullName evidence="8">Ubiquitin carboxyl-terminal hydrolase MINDY</fullName>
        <ecNumber evidence="8">3.4.19.12</ecNumber>
    </recommendedName>
</protein>
<dbReference type="Ensembl" id="ENSEBUT00000011720.1">
    <property type="protein sequence ID" value="ENSEBUP00000011158.1"/>
    <property type="gene ID" value="ENSEBUG00000007165.1"/>
</dbReference>
<feature type="domain" description="EF-hand" evidence="9">
    <location>
        <begin position="333"/>
        <end position="368"/>
    </location>
</feature>
<dbReference type="Pfam" id="PF13898">
    <property type="entry name" value="MINDY-3_4_CD"/>
    <property type="match status" value="2"/>
</dbReference>
<comment type="similarity">
    <text evidence="3 8">Belongs to the MINDY deubiquitinase family. FAM188 subfamily.</text>
</comment>
<reference evidence="10" key="1">
    <citation type="submission" date="2025-05" db="UniProtKB">
        <authorList>
            <consortium name="Ensembl"/>
        </authorList>
    </citation>
    <scope>IDENTIFICATION</scope>
</reference>
<evidence type="ECO:0000256" key="1">
    <source>
        <dbReference type="ARBA" id="ARBA00000707"/>
    </source>
</evidence>
<dbReference type="PANTHER" id="PTHR12473:SF17">
    <property type="entry name" value="UBIQUITIN CARBOXYL-TERMINAL HYDROLASE MINDY-3"/>
    <property type="match status" value="1"/>
</dbReference>
<keyword evidence="6 8" id="KW-0378">Hydrolase</keyword>
<proteinExistence type="inferred from homology"/>
<keyword evidence="4 8" id="KW-0645">Protease</keyword>
<dbReference type="OMA" id="VLQTKWP"/>
<dbReference type="PANTHER" id="PTHR12473">
    <property type="entry name" value="UBIQUITIN CARBOXYL-TERMINAL HYDROLASE MINDY-4-RELATED"/>
    <property type="match status" value="1"/>
</dbReference>
<evidence type="ECO:0000313" key="11">
    <source>
        <dbReference type="Proteomes" id="UP000694388"/>
    </source>
</evidence>
<dbReference type="GO" id="GO:0006508">
    <property type="term" value="P:proteolysis"/>
    <property type="evidence" value="ECO:0007669"/>
    <property type="project" value="UniProtKB-KW"/>
</dbReference>
<keyword evidence="7 8" id="KW-0788">Thiol protease</keyword>
<evidence type="ECO:0000256" key="3">
    <source>
        <dbReference type="ARBA" id="ARBA00011074"/>
    </source>
</evidence>
<comment type="function">
    <text evidence="2 8">Hydrolase that can remove 'Lys-48'-linked conjugated ubiquitin from proteins.</text>
</comment>
<evidence type="ECO:0000256" key="2">
    <source>
        <dbReference type="ARBA" id="ARBA00002107"/>
    </source>
</evidence>
<dbReference type="Ensembl" id="ENSEBUT00000011741.1">
    <property type="protein sequence ID" value="ENSEBUP00000011178.1"/>
    <property type="gene ID" value="ENSEBUG00000007165.1"/>
</dbReference>
<dbReference type="InterPro" id="IPR025257">
    <property type="entry name" value="MINDY-3/4_CD"/>
</dbReference>
<dbReference type="PROSITE" id="PS50222">
    <property type="entry name" value="EF_HAND_2"/>
    <property type="match status" value="1"/>
</dbReference>
<dbReference type="EC" id="3.4.19.12" evidence="8"/>
<dbReference type="GO" id="GO:0071108">
    <property type="term" value="P:protein K48-linked deubiquitination"/>
    <property type="evidence" value="ECO:0007669"/>
    <property type="project" value="InterPro"/>
</dbReference>
<dbReference type="InterPro" id="IPR039785">
    <property type="entry name" value="MINY3/4"/>
</dbReference>
<evidence type="ECO:0000256" key="7">
    <source>
        <dbReference type="ARBA" id="ARBA00022807"/>
    </source>
</evidence>
<organism evidence="10 11">
    <name type="scientific">Eptatretus burgeri</name>
    <name type="common">Inshore hagfish</name>
    <dbReference type="NCBI Taxonomy" id="7764"/>
    <lineage>
        <taxon>Eukaryota</taxon>
        <taxon>Metazoa</taxon>
        <taxon>Chordata</taxon>
        <taxon>Craniata</taxon>
        <taxon>Vertebrata</taxon>
        <taxon>Cyclostomata</taxon>
        <taxon>Myxini</taxon>
        <taxon>Myxiniformes</taxon>
        <taxon>Myxinidae</taxon>
        <taxon>Eptatretinae</taxon>
        <taxon>Eptatretus</taxon>
    </lineage>
</organism>
<keyword evidence="11" id="KW-1185">Reference proteome</keyword>
<dbReference type="InterPro" id="IPR011992">
    <property type="entry name" value="EF-hand-dom_pair"/>
</dbReference>
<dbReference type="Proteomes" id="UP000694388">
    <property type="component" value="Unplaced"/>
</dbReference>
<keyword evidence="5 8" id="KW-0833">Ubl conjugation pathway</keyword>